<evidence type="ECO:0000256" key="1">
    <source>
        <dbReference type="SAM" id="MobiDB-lite"/>
    </source>
</evidence>
<dbReference type="Proteomes" id="UP001501455">
    <property type="component" value="Unassembled WGS sequence"/>
</dbReference>
<proteinExistence type="predicted"/>
<organism evidence="2 3">
    <name type="scientific">Streptomyces prasinosporus</name>
    <dbReference type="NCBI Taxonomy" id="68256"/>
    <lineage>
        <taxon>Bacteria</taxon>
        <taxon>Bacillati</taxon>
        <taxon>Actinomycetota</taxon>
        <taxon>Actinomycetes</taxon>
        <taxon>Kitasatosporales</taxon>
        <taxon>Streptomycetaceae</taxon>
        <taxon>Streptomyces</taxon>
        <taxon>Streptomyces albogriseolus group</taxon>
    </lineage>
</organism>
<name>A0ABP6U5T0_9ACTN</name>
<dbReference type="EMBL" id="BAAAXF010000073">
    <property type="protein sequence ID" value="GAA3503035.1"/>
    <property type="molecule type" value="Genomic_DNA"/>
</dbReference>
<reference evidence="3" key="1">
    <citation type="journal article" date="2019" name="Int. J. Syst. Evol. Microbiol.">
        <title>The Global Catalogue of Microorganisms (GCM) 10K type strain sequencing project: providing services to taxonomists for standard genome sequencing and annotation.</title>
        <authorList>
            <consortium name="The Broad Institute Genomics Platform"/>
            <consortium name="The Broad Institute Genome Sequencing Center for Infectious Disease"/>
            <person name="Wu L."/>
            <person name="Ma J."/>
        </authorList>
    </citation>
    <scope>NUCLEOTIDE SEQUENCE [LARGE SCALE GENOMIC DNA]</scope>
    <source>
        <strain evidence="3">JCM 4816</strain>
    </source>
</reference>
<dbReference type="Pfam" id="PF21983">
    <property type="entry name" value="NikA-like"/>
    <property type="match status" value="1"/>
</dbReference>
<dbReference type="InterPro" id="IPR053842">
    <property type="entry name" value="NikA-like"/>
</dbReference>
<evidence type="ECO:0000313" key="2">
    <source>
        <dbReference type="EMBL" id="GAA3503035.1"/>
    </source>
</evidence>
<comment type="caution">
    <text evidence="2">The sequence shown here is derived from an EMBL/GenBank/DDBJ whole genome shotgun (WGS) entry which is preliminary data.</text>
</comment>
<evidence type="ECO:0008006" key="4">
    <source>
        <dbReference type="Google" id="ProtNLM"/>
    </source>
</evidence>
<gene>
    <name evidence="2" type="ORF">GCM10019016_101450</name>
</gene>
<protein>
    <recommendedName>
        <fullName evidence="4">Plasmid mobilization relaxosome protein MobC</fullName>
    </recommendedName>
</protein>
<accession>A0ABP6U5T0</accession>
<feature type="compositionally biased region" description="Basic and acidic residues" evidence="1">
    <location>
        <begin position="103"/>
        <end position="114"/>
    </location>
</feature>
<sequence>MPAAHGRRYGFSPWNTHPEKRPMHQPHQHTPDDVRQGATISASDGASWCKSIAPDGSNALASPAPRAAGPEATEDGSQTGGEELHANHSIDCARTSPSQPRIQQRERLRDENKRLHQPSCRMNDAEYQLLARAAATCHMSIAGFLARSALDAAHDLGRTAADIAGEREMLHELFALRRHLGQLGNNLNQVAKALNSGADASQAEAVLATVQRAAKRVDAFTQHHLDNRTAG</sequence>
<evidence type="ECO:0000313" key="3">
    <source>
        <dbReference type="Proteomes" id="UP001501455"/>
    </source>
</evidence>
<feature type="region of interest" description="Disordered" evidence="1">
    <location>
        <begin position="1"/>
        <end position="114"/>
    </location>
</feature>
<keyword evidence="3" id="KW-1185">Reference proteome</keyword>